<protein>
    <submittedName>
        <fullName evidence="2">Uncharacterized protein</fullName>
    </submittedName>
</protein>
<feature type="compositionally biased region" description="Polar residues" evidence="1">
    <location>
        <begin position="74"/>
        <end position="91"/>
    </location>
</feature>
<evidence type="ECO:0000256" key="1">
    <source>
        <dbReference type="SAM" id="MobiDB-lite"/>
    </source>
</evidence>
<feature type="compositionally biased region" description="Basic and acidic residues" evidence="1">
    <location>
        <begin position="301"/>
        <end position="311"/>
    </location>
</feature>
<feature type="compositionally biased region" description="Polar residues" evidence="1">
    <location>
        <begin position="8"/>
        <end position="21"/>
    </location>
</feature>
<feature type="compositionally biased region" description="Polar residues" evidence="1">
    <location>
        <begin position="29"/>
        <end position="67"/>
    </location>
</feature>
<dbReference type="EMBL" id="JAVHNQ010000004">
    <property type="protein sequence ID" value="KAK6349945.1"/>
    <property type="molecule type" value="Genomic_DNA"/>
</dbReference>
<dbReference type="AlphaFoldDB" id="A0AAV9V1Y7"/>
<proteinExistence type="predicted"/>
<gene>
    <name evidence="2" type="ORF">TWF696_006201</name>
</gene>
<feature type="compositionally biased region" description="Polar residues" evidence="1">
    <location>
        <begin position="338"/>
        <end position="347"/>
    </location>
</feature>
<evidence type="ECO:0000313" key="2">
    <source>
        <dbReference type="EMBL" id="KAK6349945.1"/>
    </source>
</evidence>
<name>A0AAV9V1Y7_9PEZI</name>
<organism evidence="2 3">
    <name type="scientific">Orbilia brochopaga</name>
    <dbReference type="NCBI Taxonomy" id="3140254"/>
    <lineage>
        <taxon>Eukaryota</taxon>
        <taxon>Fungi</taxon>
        <taxon>Dikarya</taxon>
        <taxon>Ascomycota</taxon>
        <taxon>Pezizomycotina</taxon>
        <taxon>Orbiliomycetes</taxon>
        <taxon>Orbiliales</taxon>
        <taxon>Orbiliaceae</taxon>
        <taxon>Orbilia</taxon>
    </lineage>
</organism>
<accession>A0AAV9V1Y7</accession>
<feature type="compositionally biased region" description="Low complexity" evidence="1">
    <location>
        <begin position="209"/>
        <end position="220"/>
    </location>
</feature>
<feature type="compositionally biased region" description="Low complexity" evidence="1">
    <location>
        <begin position="112"/>
        <end position="122"/>
    </location>
</feature>
<sequence length="513" mass="54497">MRRRESQYFGSQQGESSTSPPDTRDRQEGTSQEGTSQQDTNQPGRDTPSPDTQDETSQTEGGETSQTEGRETSQTEGGETSQPKVGETSQSRARKRIGVPLASQDVDVDAFSGQGTSSTSGQDAEKRHSSESLGSSRGSSAFRLLSGWFDSPWSTPGQPSTPPADAFREVDLPNVTPTPPAAPTTGDGPSEPMMSLSSALAWNPPAEWGVVGSPKSGKSGTDTSTDASDFPTALSPPPVPGRPRFIPLDGADDVGHRRPTVPRVPELADVGGLLANEPPPEDPDAIKPIPHDPDEAETDAFFDRLRKRFDPDLQEVDTTDSDSGRGIDNIGDGAGDSPSPQGRTSRTGPPINVTDEPSGKAHQHTMRYKHCGHGSHKHVICEETDPQLCAVNINMSAGDWCPVCSQDSTIRRSIRRFGTWVTQTTRRISGRSRQRNRPAIGNVTFSQGSGSGGGSGGQTGLFGGGDGVGEQEEWSRTGRRTRPVGTYRMQTGSSVGAGGVDPTRHHDTESDKS</sequence>
<evidence type="ECO:0000313" key="3">
    <source>
        <dbReference type="Proteomes" id="UP001375240"/>
    </source>
</evidence>
<feature type="region of interest" description="Disordered" evidence="1">
    <location>
        <begin position="1"/>
        <end position="364"/>
    </location>
</feature>
<feature type="compositionally biased region" description="Low complexity" evidence="1">
    <location>
        <begin position="131"/>
        <end position="147"/>
    </location>
</feature>
<feature type="region of interest" description="Disordered" evidence="1">
    <location>
        <begin position="425"/>
        <end position="513"/>
    </location>
</feature>
<reference evidence="2 3" key="1">
    <citation type="submission" date="2019-10" db="EMBL/GenBank/DDBJ databases">
        <authorList>
            <person name="Palmer J.M."/>
        </authorList>
    </citation>
    <scope>NUCLEOTIDE SEQUENCE [LARGE SCALE GENOMIC DNA]</scope>
    <source>
        <strain evidence="2 3">TWF696</strain>
    </source>
</reference>
<feature type="compositionally biased region" description="Basic and acidic residues" evidence="1">
    <location>
        <begin position="502"/>
        <end position="513"/>
    </location>
</feature>
<feature type="compositionally biased region" description="Gly residues" evidence="1">
    <location>
        <begin position="449"/>
        <end position="468"/>
    </location>
</feature>
<dbReference type="Proteomes" id="UP001375240">
    <property type="component" value="Unassembled WGS sequence"/>
</dbReference>
<keyword evidence="3" id="KW-1185">Reference proteome</keyword>
<comment type="caution">
    <text evidence="2">The sequence shown here is derived from an EMBL/GenBank/DDBJ whole genome shotgun (WGS) entry which is preliminary data.</text>
</comment>